<dbReference type="Proteomes" id="UP000556026">
    <property type="component" value="Unassembled WGS sequence"/>
</dbReference>
<protein>
    <submittedName>
        <fullName evidence="1">2-deoxyribonucleoside glycosidase</fullName>
    </submittedName>
</protein>
<organism evidence="1 2">
    <name type="scientific">Geomonas silvestris</name>
    <dbReference type="NCBI Taxonomy" id="2740184"/>
    <lineage>
        <taxon>Bacteria</taxon>
        <taxon>Pseudomonadati</taxon>
        <taxon>Thermodesulfobacteriota</taxon>
        <taxon>Desulfuromonadia</taxon>
        <taxon>Geobacterales</taxon>
        <taxon>Geobacteraceae</taxon>
        <taxon>Geomonas</taxon>
    </lineage>
</organism>
<dbReference type="SUPFAM" id="SSF52309">
    <property type="entry name" value="N-(deoxy)ribosyltransferase-like"/>
    <property type="match status" value="1"/>
</dbReference>
<accession>A0A6V8MEB5</accession>
<dbReference type="AlphaFoldDB" id="A0A6V8MEB5"/>
<keyword evidence="2" id="KW-1185">Reference proteome</keyword>
<evidence type="ECO:0000313" key="2">
    <source>
        <dbReference type="Proteomes" id="UP000556026"/>
    </source>
</evidence>
<comment type="caution">
    <text evidence="1">The sequence shown here is derived from an EMBL/GenBank/DDBJ whole genome shotgun (WGS) entry which is preliminary data.</text>
</comment>
<dbReference type="GO" id="GO:0009159">
    <property type="term" value="P:deoxyribonucleoside monophosphate catabolic process"/>
    <property type="evidence" value="ECO:0007669"/>
    <property type="project" value="TreeGrafter"/>
</dbReference>
<name>A0A6V8MEB5_9BACT</name>
<dbReference type="InterPro" id="IPR007710">
    <property type="entry name" value="Nucleoside_deoxyribTrfase"/>
</dbReference>
<dbReference type="Pfam" id="PF05014">
    <property type="entry name" value="Nuc_deoxyrib_tr"/>
    <property type="match status" value="1"/>
</dbReference>
<keyword evidence="1" id="KW-0378">Hydrolase</keyword>
<dbReference type="PANTHER" id="PTHR15364">
    <property type="entry name" value="2'-DEOXYNUCLEOSIDE 5'-PHOSPHATE N-HYDROLASE 1"/>
    <property type="match status" value="1"/>
</dbReference>
<evidence type="ECO:0000313" key="1">
    <source>
        <dbReference type="EMBL" id="GFO58336.1"/>
    </source>
</evidence>
<reference evidence="2" key="1">
    <citation type="submission" date="2020-06" db="EMBL/GenBank/DDBJ databases">
        <title>Draft genomic sequence of Geomonas sp. Red330.</title>
        <authorList>
            <person name="Itoh H."/>
            <person name="Zhenxing X."/>
            <person name="Ushijima N."/>
            <person name="Masuda Y."/>
            <person name="Shiratori Y."/>
            <person name="Senoo K."/>
        </authorList>
    </citation>
    <scope>NUCLEOTIDE SEQUENCE [LARGE SCALE GENOMIC DNA]</scope>
    <source>
        <strain evidence="2">Red330</strain>
    </source>
</reference>
<dbReference type="RefSeq" id="WP_183353179.1">
    <property type="nucleotide sequence ID" value="NZ_BLXX01000001.1"/>
</dbReference>
<gene>
    <name evidence="1" type="ORF">GMST_06610</name>
</gene>
<proteinExistence type="predicted"/>
<dbReference type="EMBL" id="BLXX01000001">
    <property type="protein sequence ID" value="GFO58336.1"/>
    <property type="molecule type" value="Genomic_DNA"/>
</dbReference>
<dbReference type="PANTHER" id="PTHR15364:SF0">
    <property type="entry name" value="2'-DEOXYNUCLEOSIDE 5'-PHOSPHATE N-HYDROLASE 1"/>
    <property type="match status" value="1"/>
</dbReference>
<dbReference type="Gene3D" id="3.40.50.450">
    <property type="match status" value="1"/>
</dbReference>
<dbReference type="GO" id="GO:0070694">
    <property type="term" value="F:5-hydroxymethyl-dUMP N-hydrolase activity"/>
    <property type="evidence" value="ECO:0007669"/>
    <property type="project" value="TreeGrafter"/>
</dbReference>
<keyword evidence="1" id="KW-0326">Glycosidase</keyword>
<dbReference type="InterPro" id="IPR051239">
    <property type="entry name" value="2'-dNMP_N-hydrolase"/>
</dbReference>
<sequence length="163" mass="17945">MTRLYLASPLGFSPEHRDYLTRIKERLDEQGITVFDPWAQTQFSQELERAFQEKDHGARVAAFAVLARRIGAVNEQGIRDADCLLAVVDGAEVDSGTAAEVGFACGLGKRCYALRTDLRDSGDFVGIPVNLQLLHFVETSGGKLFRNIAEILIPPKRSEASHA</sequence>